<evidence type="ECO:0000313" key="8">
    <source>
        <dbReference type="EMBL" id="NYE71757.1"/>
    </source>
</evidence>
<feature type="domain" description="AMP-binding enzyme C-terminal" evidence="6">
    <location>
        <begin position="547"/>
        <end position="618"/>
    </location>
</feature>
<evidence type="ECO:0000256" key="2">
    <source>
        <dbReference type="ARBA" id="ARBA00022598"/>
    </source>
</evidence>
<dbReference type="PANTHER" id="PTHR42921:SF1">
    <property type="entry name" value="ACETOACETYL-COA SYNTHETASE"/>
    <property type="match status" value="1"/>
</dbReference>
<dbReference type="InterPro" id="IPR042099">
    <property type="entry name" value="ANL_N_sf"/>
</dbReference>
<evidence type="ECO:0000256" key="3">
    <source>
        <dbReference type="ARBA" id="ARBA00022741"/>
    </source>
</evidence>
<feature type="domain" description="AMP-dependent synthetase/ligase" evidence="5">
    <location>
        <begin position="109"/>
        <end position="476"/>
    </location>
</feature>
<dbReference type="EMBL" id="JACCBU010000001">
    <property type="protein sequence ID" value="NYE71757.1"/>
    <property type="molecule type" value="Genomic_DNA"/>
</dbReference>
<comment type="similarity">
    <text evidence="1">Belongs to the ATP-dependent AMP-binding enzyme family.</text>
</comment>
<dbReference type="Pfam" id="PF00501">
    <property type="entry name" value="AMP-binding"/>
    <property type="match status" value="1"/>
</dbReference>
<dbReference type="InterPro" id="IPR020845">
    <property type="entry name" value="AMP-binding_CS"/>
</dbReference>
<dbReference type="Pfam" id="PF16177">
    <property type="entry name" value="ACAS_N"/>
    <property type="match status" value="1"/>
</dbReference>
<dbReference type="AlphaFoldDB" id="A0A7Y9I7T8"/>
<keyword evidence="2 8" id="KW-0436">Ligase</keyword>
<dbReference type="NCBIfam" id="NF002937">
    <property type="entry name" value="PRK03584.1"/>
    <property type="match status" value="1"/>
</dbReference>
<dbReference type="Gene3D" id="3.40.50.12780">
    <property type="entry name" value="N-terminal domain of ligase-like"/>
    <property type="match status" value="1"/>
</dbReference>
<dbReference type="EC" id="6.2.1.16" evidence="8"/>
<proteinExistence type="inferred from homology"/>
<dbReference type="GO" id="GO:0005524">
    <property type="term" value="F:ATP binding"/>
    <property type="evidence" value="ECO:0007669"/>
    <property type="project" value="UniProtKB-KW"/>
</dbReference>
<accession>A0A7Y9I7T8</accession>
<keyword evidence="3" id="KW-0547">Nucleotide-binding</keyword>
<keyword evidence="9" id="KW-1185">Reference proteome</keyword>
<dbReference type="InterPro" id="IPR045851">
    <property type="entry name" value="AMP-bd_C_sf"/>
</dbReference>
<dbReference type="GO" id="GO:0006629">
    <property type="term" value="P:lipid metabolic process"/>
    <property type="evidence" value="ECO:0007669"/>
    <property type="project" value="InterPro"/>
</dbReference>
<keyword evidence="4" id="KW-0067">ATP-binding</keyword>
<evidence type="ECO:0000256" key="1">
    <source>
        <dbReference type="ARBA" id="ARBA00006432"/>
    </source>
</evidence>
<evidence type="ECO:0000256" key="4">
    <source>
        <dbReference type="ARBA" id="ARBA00022840"/>
    </source>
</evidence>
<dbReference type="Gene3D" id="3.30.300.30">
    <property type="match status" value="1"/>
</dbReference>
<evidence type="ECO:0000259" key="5">
    <source>
        <dbReference type="Pfam" id="PF00501"/>
    </source>
</evidence>
<dbReference type="InterPro" id="IPR000873">
    <property type="entry name" value="AMP-dep_synth/lig_dom"/>
</dbReference>
<sequence>MVADRTAGVELWTPDEDATQRSQVARFRDFVAADLGLHHPDYASLHRWSVAQPEEFWAAVWRFFRPGVDLGAERILADPTMPGARWCPGARLNFAEELLRPVPDESPVALIVIDERDEPVELTRAELRRRVAGLAETLRSAGIGPGDCVAAYLPNVAETVIALLAAASLGATWTSCSPDFGVAAVVSRFEQAEPSVILVADGYRYNGKLFDRTPQARELITALPGVRLVITVDLVGGADWSGLGPQRIAWTEAVAPEAELIFAALEFDHPLWVLWSSGTTGRPKGIVQSHGGIVFGFLASIGLGSDIRPDDRYCVITSASWMMWNYLVGGLMFGATVILYEGSPTAGGGDAVWRIAARTGTTVLGIGAGYLDAGFRAGARPRDDHDLSRLRSILQTGSPLPAEAWVWVSEAVSDRCWFASVSGGTDLCGVLVGASQLLPVYAGRMAAPYLGVDLHSWDPDGNDLIGTEGEMVITAPLPSMPIRLLGDPTGERYREAYFDLYPGVWRHGDWLTIFADGSAAISGRSDATLNRQGIRMGSADLYGVVDGVPGIADSLVIGVELPDGGYFLPLFVVTEPGTELDDALRDRIKTELRTRLSPRHVPDAIIAVPAVPRTLTGKKLEVPVKRILRGADLASVSGGKGSITAPEMLDWFADFARREPRLAPLRDQKGS</sequence>
<gene>
    <name evidence="8" type="ORF">BKA15_003086</name>
</gene>
<dbReference type="Pfam" id="PF13193">
    <property type="entry name" value="AMP-binding_C"/>
    <property type="match status" value="1"/>
</dbReference>
<dbReference type="RefSeq" id="WP_179752116.1">
    <property type="nucleotide sequence ID" value="NZ_JACCBU010000001.1"/>
</dbReference>
<protein>
    <submittedName>
        <fullName evidence="8">Acetoacetyl-CoA synthetase</fullName>
        <ecNumber evidence="8">6.2.1.16</ecNumber>
    </submittedName>
</protein>
<evidence type="ECO:0000313" key="9">
    <source>
        <dbReference type="Proteomes" id="UP000569914"/>
    </source>
</evidence>
<dbReference type="SUPFAM" id="SSF56801">
    <property type="entry name" value="Acetyl-CoA synthetase-like"/>
    <property type="match status" value="1"/>
</dbReference>
<dbReference type="InterPro" id="IPR005914">
    <property type="entry name" value="Acac_CoA_synth"/>
</dbReference>
<name>A0A7Y9I7T8_9ACTN</name>
<dbReference type="InterPro" id="IPR025110">
    <property type="entry name" value="AMP-bd_C"/>
</dbReference>
<organism evidence="8 9">
    <name type="scientific">Microlunatus parietis</name>
    <dbReference type="NCBI Taxonomy" id="682979"/>
    <lineage>
        <taxon>Bacteria</taxon>
        <taxon>Bacillati</taxon>
        <taxon>Actinomycetota</taxon>
        <taxon>Actinomycetes</taxon>
        <taxon>Propionibacteriales</taxon>
        <taxon>Propionibacteriaceae</taxon>
        <taxon>Microlunatus</taxon>
    </lineage>
</organism>
<evidence type="ECO:0000259" key="6">
    <source>
        <dbReference type="Pfam" id="PF13193"/>
    </source>
</evidence>
<feature type="domain" description="Acetyl-coenzyme A synthetase N-terminal" evidence="7">
    <location>
        <begin position="42"/>
        <end position="96"/>
    </location>
</feature>
<reference evidence="8 9" key="1">
    <citation type="submission" date="2020-07" db="EMBL/GenBank/DDBJ databases">
        <title>Sequencing the genomes of 1000 actinobacteria strains.</title>
        <authorList>
            <person name="Klenk H.-P."/>
        </authorList>
    </citation>
    <scope>NUCLEOTIDE SEQUENCE [LARGE SCALE GENOMIC DNA]</scope>
    <source>
        <strain evidence="8 9">DSM 22083</strain>
    </source>
</reference>
<dbReference type="PROSITE" id="PS00455">
    <property type="entry name" value="AMP_BINDING"/>
    <property type="match status" value="1"/>
</dbReference>
<dbReference type="Proteomes" id="UP000569914">
    <property type="component" value="Unassembled WGS sequence"/>
</dbReference>
<evidence type="ECO:0000259" key="7">
    <source>
        <dbReference type="Pfam" id="PF16177"/>
    </source>
</evidence>
<dbReference type="InterPro" id="IPR032387">
    <property type="entry name" value="ACAS_N"/>
</dbReference>
<dbReference type="PANTHER" id="PTHR42921">
    <property type="entry name" value="ACETOACETYL-COA SYNTHETASE"/>
    <property type="match status" value="1"/>
</dbReference>
<dbReference type="GO" id="GO:0030729">
    <property type="term" value="F:acetoacetate-CoA ligase activity"/>
    <property type="evidence" value="ECO:0007669"/>
    <property type="project" value="UniProtKB-EC"/>
</dbReference>
<dbReference type="NCBIfam" id="TIGR01217">
    <property type="entry name" value="ac_ac_CoA_syn"/>
    <property type="match status" value="1"/>
</dbReference>
<comment type="caution">
    <text evidence="8">The sequence shown here is derived from an EMBL/GenBank/DDBJ whole genome shotgun (WGS) entry which is preliminary data.</text>
</comment>